<dbReference type="EMBL" id="JAQNDO010000001">
    <property type="protein sequence ID" value="MDC0745334.1"/>
    <property type="molecule type" value="Genomic_DNA"/>
</dbReference>
<evidence type="ECO:0000313" key="3">
    <source>
        <dbReference type="Proteomes" id="UP001221411"/>
    </source>
</evidence>
<dbReference type="Pfam" id="PF12869">
    <property type="entry name" value="tRNA_anti-like"/>
    <property type="match status" value="1"/>
</dbReference>
<name>A0ABT5EVE2_9BACT</name>
<sequence length="255" mass="26858">MRQTSLLMLTLSLAACCNLGNKSSPSSESGAATNSTSAATAPTAAARDFKERPSVMVSAKDILDEYKNNEVRADGKFKDKIVQIRGKVGDVKKDITDSIYVTVGTGAMLEIPEVQCFVKDSEAKAAAALNKGEEVTVAGHVDGLLMNVLVKDCVINPDMKICDRMRVALGGSGECKAGASVPTFQMPDKSKVGVICFPTKEMFDKTTTSDGVKPKDNTASLIASSQSMCMAILGSEKGPVPQSLVDQAQKALDAL</sequence>
<feature type="compositionally biased region" description="Low complexity" evidence="1">
    <location>
        <begin position="26"/>
        <end position="46"/>
    </location>
</feature>
<comment type="caution">
    <text evidence="2">The sequence shown here is derived from an EMBL/GenBank/DDBJ whole genome shotgun (WGS) entry which is preliminary data.</text>
</comment>
<dbReference type="Proteomes" id="UP001221411">
    <property type="component" value="Unassembled WGS sequence"/>
</dbReference>
<dbReference type="PROSITE" id="PS51257">
    <property type="entry name" value="PROKAR_LIPOPROTEIN"/>
    <property type="match status" value="1"/>
</dbReference>
<dbReference type="RefSeq" id="WP_271922719.1">
    <property type="nucleotide sequence ID" value="NZ_JAQNDO010000001.1"/>
</dbReference>
<reference evidence="2 3" key="1">
    <citation type="submission" date="2022-11" db="EMBL/GenBank/DDBJ databases">
        <title>Minimal conservation of predation-associated metabolite biosynthetic gene clusters underscores biosynthetic potential of Myxococcota including descriptions for ten novel species: Archangium lansinium sp. nov., Myxococcus landrumus sp. nov., Nannocystis bai.</title>
        <authorList>
            <person name="Ahearne A."/>
            <person name="Stevens C."/>
            <person name="Dowd S."/>
        </authorList>
    </citation>
    <scope>NUCLEOTIDE SEQUENCE [LARGE SCALE GENOMIC DNA]</scope>
    <source>
        <strain evidence="2 3">RJM3</strain>
    </source>
</reference>
<proteinExistence type="predicted"/>
<organism evidence="2 3">
    <name type="scientific">Polyangium mundeleinium</name>
    <dbReference type="NCBI Taxonomy" id="2995306"/>
    <lineage>
        <taxon>Bacteria</taxon>
        <taxon>Pseudomonadati</taxon>
        <taxon>Myxococcota</taxon>
        <taxon>Polyangia</taxon>
        <taxon>Polyangiales</taxon>
        <taxon>Polyangiaceae</taxon>
        <taxon>Polyangium</taxon>
    </lineage>
</organism>
<protein>
    <submittedName>
        <fullName evidence="2">Uncharacterized protein</fullName>
    </submittedName>
</protein>
<accession>A0ABT5EVE2</accession>
<feature type="region of interest" description="Disordered" evidence="1">
    <location>
        <begin position="23"/>
        <end position="47"/>
    </location>
</feature>
<dbReference type="InterPro" id="IPR024422">
    <property type="entry name" value="Protein_unknown_function_OB"/>
</dbReference>
<gene>
    <name evidence="2" type="ORF">POL67_28640</name>
</gene>
<evidence type="ECO:0000313" key="2">
    <source>
        <dbReference type="EMBL" id="MDC0745334.1"/>
    </source>
</evidence>
<evidence type="ECO:0000256" key="1">
    <source>
        <dbReference type="SAM" id="MobiDB-lite"/>
    </source>
</evidence>
<keyword evidence="3" id="KW-1185">Reference proteome</keyword>